<dbReference type="PROSITE" id="PS00670">
    <property type="entry name" value="D_2_HYDROXYACID_DH_2"/>
    <property type="match status" value="1"/>
</dbReference>
<evidence type="ECO:0000313" key="7">
    <source>
        <dbReference type="EMBL" id="MDJ1137275.1"/>
    </source>
</evidence>
<feature type="domain" description="D-isomer specific 2-hydroxyacid dehydrogenase catalytic" evidence="5">
    <location>
        <begin position="14"/>
        <end position="316"/>
    </location>
</feature>
<dbReference type="SUPFAM" id="SSF52283">
    <property type="entry name" value="Formate/glycerate dehydrogenase catalytic domain-like"/>
    <property type="match status" value="1"/>
</dbReference>
<dbReference type="Pfam" id="PF02826">
    <property type="entry name" value="2-Hacid_dh_C"/>
    <property type="match status" value="1"/>
</dbReference>
<dbReference type="Gene3D" id="3.40.50.720">
    <property type="entry name" value="NAD(P)-binding Rossmann-like Domain"/>
    <property type="match status" value="2"/>
</dbReference>
<keyword evidence="3" id="KW-0520">NAD</keyword>
<dbReference type="SUPFAM" id="SSF51735">
    <property type="entry name" value="NAD(P)-binding Rossmann-fold domains"/>
    <property type="match status" value="1"/>
</dbReference>
<dbReference type="InterPro" id="IPR006140">
    <property type="entry name" value="D-isomer_DH_NAD-bd"/>
</dbReference>
<evidence type="ECO:0000256" key="2">
    <source>
        <dbReference type="ARBA" id="ARBA00023002"/>
    </source>
</evidence>
<dbReference type="PROSITE" id="PS00671">
    <property type="entry name" value="D_2_HYDROXYACID_DH_3"/>
    <property type="match status" value="1"/>
</dbReference>
<dbReference type="InterPro" id="IPR029753">
    <property type="entry name" value="D-isomer_DH_CS"/>
</dbReference>
<dbReference type="InterPro" id="IPR043322">
    <property type="entry name" value="CtBP"/>
</dbReference>
<feature type="domain" description="D-isomer specific 2-hydroxyacid dehydrogenase NAD-binding" evidence="6">
    <location>
        <begin position="111"/>
        <end position="285"/>
    </location>
</feature>
<evidence type="ECO:0000259" key="5">
    <source>
        <dbReference type="Pfam" id="PF00389"/>
    </source>
</evidence>
<evidence type="ECO:0000256" key="3">
    <source>
        <dbReference type="ARBA" id="ARBA00023027"/>
    </source>
</evidence>
<evidence type="ECO:0000256" key="1">
    <source>
        <dbReference type="ARBA" id="ARBA00005854"/>
    </source>
</evidence>
<dbReference type="Pfam" id="PF00389">
    <property type="entry name" value="2-Hacid_dh"/>
    <property type="match status" value="1"/>
</dbReference>
<dbReference type="InterPro" id="IPR006139">
    <property type="entry name" value="D-isomer_2_OHA_DH_cat_dom"/>
</dbReference>
<evidence type="ECO:0000313" key="8">
    <source>
        <dbReference type="Proteomes" id="UP001214441"/>
    </source>
</evidence>
<dbReference type="PANTHER" id="PTHR43761:SF1">
    <property type="entry name" value="D-ISOMER SPECIFIC 2-HYDROXYACID DEHYDROGENASE CATALYTIC DOMAIN-CONTAINING PROTEIN-RELATED"/>
    <property type="match status" value="1"/>
</dbReference>
<dbReference type="EMBL" id="JANCPR020000054">
    <property type="protein sequence ID" value="MDJ1137275.1"/>
    <property type="molecule type" value="Genomic_DNA"/>
</dbReference>
<name>A0ABT7A7I0_9ACTN</name>
<proteinExistence type="inferred from homology"/>
<organism evidence="7 8">
    <name type="scientific">Streptomyces iconiensis</name>
    <dbReference type="NCBI Taxonomy" id="1384038"/>
    <lineage>
        <taxon>Bacteria</taxon>
        <taxon>Bacillati</taxon>
        <taxon>Actinomycetota</taxon>
        <taxon>Actinomycetes</taxon>
        <taxon>Kitasatosporales</taxon>
        <taxon>Streptomycetaceae</taxon>
        <taxon>Streptomyces</taxon>
    </lineage>
</organism>
<comment type="similarity">
    <text evidence="1 4">Belongs to the D-isomer specific 2-hydroxyacid dehydrogenase family.</text>
</comment>
<dbReference type="InterPro" id="IPR036291">
    <property type="entry name" value="NAD(P)-bd_dom_sf"/>
</dbReference>
<accession>A0ABT7A7I0</accession>
<sequence>MAKPVVAFTDVDDLDPEPGVRLLADAGFEVRVVRSRDPDVIAASAAGAVALVVGYARIDAKLLDRLPSLRILATMSAGYDMVDTAAACERGLWVTHLPDSATEDVAAHALASALALVRGLAHADAAVRSGGWSADFRELPRRTGELTLGLVGMGRIARVLARYAAPLFGRVAAHDPRASASGWPEGVDRLGLDALLESSDVLSLHCPLTEDTHGLVDGALLSRMRPGSWLVNVSRGELVEPHALLDALDSGRLSGAALDVFPVEPPEARDPLRTHPRLLLSPHSAFRSGASLRAYAVKPAENILAWHRTGAPLTPVVTPAPGARAEGATL</sequence>
<comment type="caution">
    <text evidence="7">The sequence shown here is derived from an EMBL/GenBank/DDBJ whole genome shotgun (WGS) entry which is preliminary data.</text>
</comment>
<dbReference type="Proteomes" id="UP001214441">
    <property type="component" value="Unassembled WGS sequence"/>
</dbReference>
<dbReference type="PANTHER" id="PTHR43761">
    <property type="entry name" value="D-ISOMER SPECIFIC 2-HYDROXYACID DEHYDROGENASE FAMILY PROTEIN (AFU_ORTHOLOGUE AFUA_1G13630)"/>
    <property type="match status" value="1"/>
</dbReference>
<reference evidence="7 8" key="1">
    <citation type="submission" date="2023-05" db="EMBL/GenBank/DDBJ databases">
        <title>Streptantibioticus silvisoli sp. nov., acidotolerant actinomycetes 1 from pine litter.</title>
        <authorList>
            <person name="Swiecimska M."/>
            <person name="Golinska P."/>
            <person name="Sangal V."/>
            <person name="Wachnowicz B."/>
            <person name="Goodfellow M."/>
        </authorList>
    </citation>
    <scope>NUCLEOTIDE SEQUENCE [LARGE SCALE GENOMIC DNA]</scope>
    <source>
        <strain evidence="7 8">DSM 42109</strain>
    </source>
</reference>
<evidence type="ECO:0000259" key="6">
    <source>
        <dbReference type="Pfam" id="PF02826"/>
    </source>
</evidence>
<keyword evidence="8" id="KW-1185">Reference proteome</keyword>
<keyword evidence="2 4" id="KW-0560">Oxidoreductase</keyword>
<dbReference type="InterPro" id="IPR050418">
    <property type="entry name" value="D-iso_2-hydroxyacid_DH_PdxB"/>
</dbReference>
<evidence type="ECO:0000256" key="4">
    <source>
        <dbReference type="RuleBase" id="RU003719"/>
    </source>
</evidence>
<dbReference type="CDD" id="cd05299">
    <property type="entry name" value="CtBP_dh"/>
    <property type="match status" value="1"/>
</dbReference>
<gene>
    <name evidence="7" type="ORF">NMN56_036075</name>
</gene>
<dbReference type="RefSeq" id="WP_274042553.1">
    <property type="nucleotide sequence ID" value="NZ_JANCPR020000054.1"/>
</dbReference>
<protein>
    <submittedName>
        <fullName evidence="7">C-terminal binding protein</fullName>
    </submittedName>
</protein>